<dbReference type="AlphaFoldDB" id="A0AAW9S5S6"/>
<dbReference type="EMBL" id="JBDKWZ010000014">
    <property type="protein sequence ID" value="MEN7550540.1"/>
    <property type="molecule type" value="Genomic_DNA"/>
</dbReference>
<proteinExistence type="predicted"/>
<comment type="caution">
    <text evidence="1">The sequence shown here is derived from an EMBL/GenBank/DDBJ whole genome shotgun (WGS) entry which is preliminary data.</text>
</comment>
<keyword evidence="2" id="KW-1185">Reference proteome</keyword>
<dbReference type="Gene3D" id="3.80.10.10">
    <property type="entry name" value="Ribonuclease Inhibitor"/>
    <property type="match status" value="1"/>
</dbReference>
<dbReference type="InterPro" id="IPR047722">
    <property type="entry name" value="STM4015-like"/>
</dbReference>
<name>A0AAW9S5S6_9BACT</name>
<evidence type="ECO:0000313" key="1">
    <source>
        <dbReference type="EMBL" id="MEN7550540.1"/>
    </source>
</evidence>
<dbReference type="NCBIfam" id="NF038076">
    <property type="entry name" value="fam_STM4015"/>
    <property type="match status" value="1"/>
</dbReference>
<reference evidence="1 2" key="1">
    <citation type="submission" date="2024-04" db="EMBL/GenBank/DDBJ databases">
        <title>Novel genus in family Flammeovirgaceae.</title>
        <authorList>
            <person name="Nguyen T.H."/>
            <person name="Vuong T.Q."/>
            <person name="Le H."/>
            <person name="Kim S.-G."/>
        </authorList>
    </citation>
    <scope>NUCLEOTIDE SEQUENCE [LARGE SCALE GENOMIC DNA]</scope>
    <source>
        <strain evidence="1 2">JCM 23209</strain>
    </source>
</reference>
<evidence type="ECO:0000313" key="2">
    <source>
        <dbReference type="Proteomes" id="UP001403385"/>
    </source>
</evidence>
<accession>A0AAW9S5S6</accession>
<dbReference type="RefSeq" id="WP_346823323.1">
    <property type="nucleotide sequence ID" value="NZ_JBDKWZ010000014.1"/>
</dbReference>
<dbReference type="SUPFAM" id="SSF52047">
    <property type="entry name" value="RNI-like"/>
    <property type="match status" value="1"/>
</dbReference>
<dbReference type="Proteomes" id="UP001403385">
    <property type="component" value="Unassembled WGS sequence"/>
</dbReference>
<organism evidence="1 2">
    <name type="scientific">Rapidithrix thailandica</name>
    <dbReference type="NCBI Taxonomy" id="413964"/>
    <lineage>
        <taxon>Bacteria</taxon>
        <taxon>Pseudomonadati</taxon>
        <taxon>Bacteroidota</taxon>
        <taxon>Cytophagia</taxon>
        <taxon>Cytophagales</taxon>
        <taxon>Flammeovirgaceae</taxon>
        <taxon>Rapidithrix</taxon>
    </lineage>
</organism>
<dbReference type="InterPro" id="IPR032675">
    <property type="entry name" value="LRR_dom_sf"/>
</dbReference>
<gene>
    <name evidence="1" type="ORF">AAG747_21650</name>
</gene>
<protein>
    <submittedName>
        <fullName evidence="1">STM4015 family protein</fullName>
    </submittedName>
</protein>
<sequence length="304" mass="34057">MSNNENLSAFNNKQVVDFEEEISSLDVVYRVTVDYLEEEQDFEALLQKFCDDPKAAEAKELIIGNWNEVYGKIGSLEIVNFLIRNKDKLPKLEYLFFGDITYEECELSWINQCDVFPLLAAFPQLKHFQVRGGKGLSFGSLHHTSLETLIVETGGMDRQTLIEIANATLPNLKHLELWLGNKNYGWTGTLEDLQPFLSGDHFPNLTYLGLKNSEISDDIAEALANASILDGLEVLDLSMGTLGDRGAKALLANPKIAPLKSLILRHHYISDEVSAKLSKLPCQVDVSDSEGVWDESDRYVEVGE</sequence>